<dbReference type="AlphaFoldDB" id="A0A0G4F8L9"/>
<dbReference type="Gene3D" id="3.40.50.2000">
    <property type="entry name" value="Glycogen Phosphorylase B"/>
    <property type="match status" value="2"/>
</dbReference>
<dbReference type="PANTHER" id="PTHR48050">
    <property type="entry name" value="STEROL 3-BETA-GLUCOSYLTRANSFERASE"/>
    <property type="match status" value="1"/>
</dbReference>
<evidence type="ECO:0000256" key="1">
    <source>
        <dbReference type="ARBA" id="ARBA00022679"/>
    </source>
</evidence>
<reference evidence="3" key="1">
    <citation type="submission" date="2014-11" db="EMBL/GenBank/DDBJ databases">
        <authorList>
            <person name="Otto D Thomas"/>
            <person name="Naeem Raeece"/>
        </authorList>
    </citation>
    <scope>NUCLEOTIDE SEQUENCE</scope>
</reference>
<dbReference type="InterPro" id="IPR002213">
    <property type="entry name" value="UDP_glucos_trans"/>
</dbReference>
<dbReference type="PANTHER" id="PTHR48050:SF13">
    <property type="entry name" value="STEROL 3-BETA-GLUCOSYLTRANSFERASE UGT80A2"/>
    <property type="match status" value="1"/>
</dbReference>
<organism evidence="3">
    <name type="scientific">Chromera velia CCMP2878</name>
    <dbReference type="NCBI Taxonomy" id="1169474"/>
    <lineage>
        <taxon>Eukaryota</taxon>
        <taxon>Sar</taxon>
        <taxon>Alveolata</taxon>
        <taxon>Colpodellida</taxon>
        <taxon>Chromeraceae</taxon>
        <taxon>Chromera</taxon>
    </lineage>
</organism>
<name>A0A0G4F8L9_9ALVE</name>
<dbReference type="Pfam" id="PF06722">
    <property type="entry name" value="EryCIII-like_C"/>
    <property type="match status" value="1"/>
</dbReference>
<dbReference type="GO" id="GO:0016758">
    <property type="term" value="F:hexosyltransferase activity"/>
    <property type="evidence" value="ECO:0007669"/>
    <property type="project" value="UniProtKB-ARBA"/>
</dbReference>
<protein>
    <recommendedName>
        <fullName evidence="2">Erythromycin biosynthesis protein CIII-like C-terminal domain-containing protein</fullName>
    </recommendedName>
</protein>
<dbReference type="CDD" id="cd03784">
    <property type="entry name" value="GT1_Gtf-like"/>
    <property type="match status" value="1"/>
</dbReference>
<accession>A0A0G4F8L9</accession>
<dbReference type="InterPro" id="IPR050426">
    <property type="entry name" value="Glycosyltransferase_28"/>
</dbReference>
<evidence type="ECO:0000313" key="3">
    <source>
        <dbReference type="EMBL" id="CEM08897.1"/>
    </source>
</evidence>
<dbReference type="GO" id="GO:0008194">
    <property type="term" value="F:UDP-glycosyltransferase activity"/>
    <property type="evidence" value="ECO:0007669"/>
    <property type="project" value="InterPro"/>
</dbReference>
<gene>
    <name evidence="3" type="ORF">Cvel_15734</name>
</gene>
<sequence>MTVSVAVVPIPYVGHLNPFLSVVKALVKAGARVTCFGDASIEAAAVKAGAEYRFYYGSLFDPEEKNYHAALAKVKTERGLPDVPDPLKRGQVATLCIKEMAAAVAAVDPQAILFDPFCTDAAVVSRLLKIPPVSLIPYSGMGIMGDESWALGHSGTSLGEFMASEEFKRVQADMKAACRVDPFEDSLPMQHYSKGLNIVAVIEELARPLDPLRDPIAFRYNKEAYEKQIFVGGCVELDVRQNGLVDDPEEHQFLCQKIEEARKAGMRVLLASLGTVVTGAFWEAPPPGIKPGGCDSGRAFFEAVGGALVQAVGVESLVHRVFVILVCGPSPDATTVLGSLPPNVVCAKSIRQAELLTLCDAFLSHMGANSMNEALLAGKPLIPFPAFADQPTNGEAVLRNGAGSGSWEMFRSGVSASVEAVRGAVVEVLEEEGTCKKKAVELGKRIRSAGGGEAAARALLEFVARQQEQQKLEQK</sequence>
<keyword evidence="1" id="KW-0808">Transferase</keyword>
<dbReference type="SUPFAM" id="SSF53756">
    <property type="entry name" value="UDP-Glycosyltransferase/glycogen phosphorylase"/>
    <property type="match status" value="1"/>
</dbReference>
<feature type="domain" description="Erythromycin biosynthesis protein CIII-like C-terminal" evidence="2">
    <location>
        <begin position="334"/>
        <end position="441"/>
    </location>
</feature>
<proteinExistence type="predicted"/>
<dbReference type="EMBL" id="CDMZ01000195">
    <property type="protein sequence ID" value="CEM08897.1"/>
    <property type="molecule type" value="Genomic_DNA"/>
</dbReference>
<evidence type="ECO:0000259" key="2">
    <source>
        <dbReference type="Pfam" id="PF06722"/>
    </source>
</evidence>
<dbReference type="PhylomeDB" id="A0A0G4F8L9"/>
<dbReference type="InterPro" id="IPR010610">
    <property type="entry name" value="EryCIII-like_C"/>
</dbReference>
<dbReference type="VEuPathDB" id="CryptoDB:Cvel_15734"/>